<dbReference type="InterPro" id="IPR043129">
    <property type="entry name" value="ATPase_NBD"/>
</dbReference>
<dbReference type="OrthoDB" id="9810372at2"/>
<keyword evidence="2" id="KW-0808">Transferase</keyword>
<proteinExistence type="inferred from homology"/>
<dbReference type="AlphaFoldDB" id="A0A2G9WUA4"/>
<evidence type="ECO:0000256" key="1">
    <source>
        <dbReference type="ARBA" id="ARBA00006479"/>
    </source>
</evidence>
<dbReference type="Gene3D" id="1.10.10.10">
    <property type="entry name" value="Winged helix-like DNA-binding domain superfamily/Winged helix DNA-binding domain"/>
    <property type="match status" value="1"/>
</dbReference>
<dbReference type="InterPro" id="IPR036388">
    <property type="entry name" value="WH-like_DNA-bd_sf"/>
</dbReference>
<dbReference type="Proteomes" id="UP000231070">
    <property type="component" value="Unassembled WGS sequence"/>
</dbReference>
<dbReference type="EMBL" id="NQVN01000011">
    <property type="protein sequence ID" value="PIO98263.1"/>
    <property type="molecule type" value="Genomic_DNA"/>
</dbReference>
<accession>A0A2G9WUA4</accession>
<evidence type="ECO:0000313" key="3">
    <source>
        <dbReference type="Proteomes" id="UP000231070"/>
    </source>
</evidence>
<dbReference type="CDD" id="cd24073">
    <property type="entry name" value="ASKHA_ATPase_ROK_CYANR"/>
    <property type="match status" value="1"/>
</dbReference>
<gene>
    <name evidence="2" type="ORF">CJ014_16545</name>
</gene>
<reference evidence="2 3" key="1">
    <citation type="submission" date="2017-08" db="EMBL/GenBank/DDBJ databases">
        <title>Pleomorphomonas carboxidotrophicus sp. nov., a new mesophilic hydrogenogenic carboxidotroph.</title>
        <authorList>
            <person name="Esquivel-Elizondo S."/>
            <person name="Krajmalnik-Brown R."/>
            <person name="Maldonado J."/>
        </authorList>
    </citation>
    <scope>NUCLEOTIDE SEQUENCE [LARGE SCALE GENOMIC DNA]</scope>
    <source>
        <strain evidence="2 3">SVCO-16</strain>
    </source>
</reference>
<evidence type="ECO:0000313" key="2">
    <source>
        <dbReference type="EMBL" id="PIO98263.1"/>
    </source>
</evidence>
<keyword evidence="3" id="KW-1185">Reference proteome</keyword>
<dbReference type="RefSeq" id="WP_100081595.1">
    <property type="nucleotide sequence ID" value="NZ_NQVN01000011.1"/>
</dbReference>
<comment type="caution">
    <text evidence="2">The sequence shown here is derived from an EMBL/GenBank/DDBJ whole genome shotgun (WGS) entry which is preliminary data.</text>
</comment>
<dbReference type="SUPFAM" id="SSF53067">
    <property type="entry name" value="Actin-like ATPase domain"/>
    <property type="match status" value="1"/>
</dbReference>
<dbReference type="Gene3D" id="3.30.420.40">
    <property type="match status" value="2"/>
</dbReference>
<sequence length="389" mass="41606">MRGNSSTSRALNRRLILNLLRRHGPVSRAEIATITGLSPAAVTFVVAELVEESLIVEREAVTGATGRRPVPIDINYEAHLAFGFKLNADGIDCVLTDLATNPLATWHAPISDTSPDGMIKAIADAMPQMLADSGRSQTEVMGIGVSIPGEVDVRNGICRRSPRFGWTDLPFGQLLGERVHVPTWIDDDISAFAVAQKLFGAGRDRRNFVALAVGTGIGTSLIINAEIYRGARNVAGRFGHITSVPGGRLCECGRRGCLMAHAAEPFMLETWRTRRRAASASASASRSDFVAAVEAGEADALSVLEESGLRIGRHLADLVNLFDPEVIVVGGEAVQFGEALIGPIRRAMEANVFFSKPELLPDWVPGSWARGAAALATQGIFDFERSPSG</sequence>
<keyword evidence="2" id="KW-0418">Kinase</keyword>
<dbReference type="InterPro" id="IPR036390">
    <property type="entry name" value="WH_DNA-bd_sf"/>
</dbReference>
<dbReference type="GO" id="GO:0016301">
    <property type="term" value="F:kinase activity"/>
    <property type="evidence" value="ECO:0007669"/>
    <property type="project" value="UniProtKB-KW"/>
</dbReference>
<protein>
    <submittedName>
        <fullName evidence="2">Sugar kinase</fullName>
    </submittedName>
</protein>
<dbReference type="InterPro" id="IPR000600">
    <property type="entry name" value="ROK"/>
</dbReference>
<comment type="similarity">
    <text evidence="1">Belongs to the ROK (NagC/XylR) family.</text>
</comment>
<dbReference type="SUPFAM" id="SSF46785">
    <property type="entry name" value="Winged helix' DNA-binding domain"/>
    <property type="match status" value="1"/>
</dbReference>
<dbReference type="Pfam" id="PF13412">
    <property type="entry name" value="HTH_24"/>
    <property type="match status" value="1"/>
</dbReference>
<dbReference type="PANTHER" id="PTHR18964:SF149">
    <property type="entry name" value="BIFUNCTIONAL UDP-N-ACETYLGLUCOSAMINE 2-EPIMERASE_N-ACETYLMANNOSAMINE KINASE"/>
    <property type="match status" value="1"/>
</dbReference>
<name>A0A2G9WUA4_9HYPH</name>
<organism evidence="2 3">
    <name type="scientific">Pleomorphomonas carboxyditropha</name>
    <dbReference type="NCBI Taxonomy" id="2023338"/>
    <lineage>
        <taxon>Bacteria</taxon>
        <taxon>Pseudomonadati</taxon>
        <taxon>Pseudomonadota</taxon>
        <taxon>Alphaproteobacteria</taxon>
        <taxon>Hyphomicrobiales</taxon>
        <taxon>Pleomorphomonadaceae</taxon>
        <taxon>Pleomorphomonas</taxon>
    </lineage>
</organism>
<dbReference type="PANTHER" id="PTHR18964">
    <property type="entry name" value="ROK (REPRESSOR, ORF, KINASE) FAMILY"/>
    <property type="match status" value="1"/>
</dbReference>
<dbReference type="Pfam" id="PF00480">
    <property type="entry name" value="ROK"/>
    <property type="match status" value="1"/>
</dbReference>